<dbReference type="AlphaFoldDB" id="A0AAV9GC75"/>
<evidence type="ECO:0000313" key="4">
    <source>
        <dbReference type="Proteomes" id="UP001321760"/>
    </source>
</evidence>
<keyword evidence="4" id="KW-1185">Reference proteome</keyword>
<reference evidence="3" key="2">
    <citation type="submission" date="2023-05" db="EMBL/GenBank/DDBJ databases">
        <authorList>
            <consortium name="Lawrence Berkeley National Laboratory"/>
            <person name="Steindorff A."/>
            <person name="Hensen N."/>
            <person name="Bonometti L."/>
            <person name="Westerberg I."/>
            <person name="Brannstrom I.O."/>
            <person name="Guillou S."/>
            <person name="Cros-Aarteil S."/>
            <person name="Calhoun S."/>
            <person name="Haridas S."/>
            <person name="Kuo A."/>
            <person name="Mondo S."/>
            <person name="Pangilinan J."/>
            <person name="Riley R."/>
            <person name="Labutti K."/>
            <person name="Andreopoulos B."/>
            <person name="Lipzen A."/>
            <person name="Chen C."/>
            <person name="Yanf M."/>
            <person name="Daum C."/>
            <person name="Ng V."/>
            <person name="Clum A."/>
            <person name="Ohm R."/>
            <person name="Martin F."/>
            <person name="Silar P."/>
            <person name="Natvig D."/>
            <person name="Lalanne C."/>
            <person name="Gautier V."/>
            <person name="Ament-Velasquez S.L."/>
            <person name="Kruys A."/>
            <person name="Hutchinson M.I."/>
            <person name="Powell A.J."/>
            <person name="Barry K."/>
            <person name="Miller A.N."/>
            <person name="Grigoriev I.V."/>
            <person name="Debuchy R."/>
            <person name="Gladieux P."/>
            <person name="Thoren M.H."/>
            <person name="Johannesson H."/>
        </authorList>
    </citation>
    <scope>NUCLEOTIDE SEQUENCE</scope>
    <source>
        <strain evidence="3">PSN243</strain>
    </source>
</reference>
<feature type="compositionally biased region" description="Basic and acidic residues" evidence="1">
    <location>
        <begin position="243"/>
        <end position="265"/>
    </location>
</feature>
<evidence type="ECO:0000256" key="1">
    <source>
        <dbReference type="SAM" id="MobiDB-lite"/>
    </source>
</evidence>
<evidence type="ECO:0000256" key="2">
    <source>
        <dbReference type="SAM" id="Phobius"/>
    </source>
</evidence>
<feature type="transmembrane region" description="Helical" evidence="2">
    <location>
        <begin position="104"/>
        <end position="123"/>
    </location>
</feature>
<feature type="compositionally biased region" description="Basic and acidic residues" evidence="1">
    <location>
        <begin position="276"/>
        <end position="304"/>
    </location>
</feature>
<feature type="region of interest" description="Disordered" evidence="1">
    <location>
        <begin position="172"/>
        <end position="202"/>
    </location>
</feature>
<feature type="transmembrane region" description="Helical" evidence="2">
    <location>
        <begin position="65"/>
        <end position="84"/>
    </location>
</feature>
<comment type="caution">
    <text evidence="3">The sequence shown here is derived from an EMBL/GenBank/DDBJ whole genome shotgun (WGS) entry which is preliminary data.</text>
</comment>
<keyword evidence="2" id="KW-0812">Transmembrane</keyword>
<proteinExistence type="predicted"/>
<gene>
    <name evidence="3" type="ORF">QBC34DRAFT_168200</name>
</gene>
<keyword evidence="2" id="KW-0472">Membrane</keyword>
<dbReference type="Proteomes" id="UP001321760">
    <property type="component" value="Unassembled WGS sequence"/>
</dbReference>
<feature type="compositionally biased region" description="Polar residues" evidence="1">
    <location>
        <begin position="172"/>
        <end position="190"/>
    </location>
</feature>
<feature type="compositionally biased region" description="Acidic residues" evidence="1">
    <location>
        <begin position="266"/>
        <end position="275"/>
    </location>
</feature>
<reference evidence="3" key="1">
    <citation type="journal article" date="2023" name="Mol. Phylogenet. Evol.">
        <title>Genome-scale phylogeny and comparative genomics of the fungal order Sordariales.</title>
        <authorList>
            <person name="Hensen N."/>
            <person name="Bonometti L."/>
            <person name="Westerberg I."/>
            <person name="Brannstrom I.O."/>
            <person name="Guillou S."/>
            <person name="Cros-Aarteil S."/>
            <person name="Calhoun S."/>
            <person name="Haridas S."/>
            <person name="Kuo A."/>
            <person name="Mondo S."/>
            <person name="Pangilinan J."/>
            <person name="Riley R."/>
            <person name="LaButti K."/>
            <person name="Andreopoulos B."/>
            <person name="Lipzen A."/>
            <person name="Chen C."/>
            <person name="Yan M."/>
            <person name="Daum C."/>
            <person name="Ng V."/>
            <person name="Clum A."/>
            <person name="Steindorff A."/>
            <person name="Ohm R.A."/>
            <person name="Martin F."/>
            <person name="Silar P."/>
            <person name="Natvig D.O."/>
            <person name="Lalanne C."/>
            <person name="Gautier V."/>
            <person name="Ament-Velasquez S.L."/>
            <person name="Kruys A."/>
            <person name="Hutchinson M.I."/>
            <person name="Powell A.J."/>
            <person name="Barry K."/>
            <person name="Miller A.N."/>
            <person name="Grigoriev I.V."/>
            <person name="Debuchy R."/>
            <person name="Gladieux P."/>
            <person name="Hiltunen Thoren M."/>
            <person name="Johannesson H."/>
        </authorList>
    </citation>
    <scope>NUCLEOTIDE SEQUENCE</scope>
    <source>
        <strain evidence="3">PSN243</strain>
    </source>
</reference>
<sequence>MSSKVNLDHVLFLRAKWRLKLLVPCWTFQLLVLLCLMGIFAYRVVDTVEHYSAENNNGSIPTVEIVWESTNVAFSTLALVLTIIEIAKLATESLTPFAMVCTHVLKLTLAFAMLGLDITVYLSRTDHQYSIIGLALDCGFLAVAVSTFYYTIRVYRRLLKYEEYQLTESAKQPNPYYNDTELGNSVTVSSGKGKGRADPPAHLDLKSEVDRHIGAGFGWSNPSGVERSSSIVSKGVVPSAKASPEHELRRSKSYHPERGVIRGEEYASDQDDDDNDTIRGEGYRDEPGHRDSKDGDIGLLRPHDDEGDEDTKALLPGSQEPR</sequence>
<evidence type="ECO:0000313" key="3">
    <source>
        <dbReference type="EMBL" id="KAK4444958.1"/>
    </source>
</evidence>
<dbReference type="EMBL" id="MU865970">
    <property type="protein sequence ID" value="KAK4444958.1"/>
    <property type="molecule type" value="Genomic_DNA"/>
</dbReference>
<protein>
    <recommendedName>
        <fullName evidence="5">Transmembrane protein</fullName>
    </recommendedName>
</protein>
<feature type="transmembrane region" description="Helical" evidence="2">
    <location>
        <begin position="129"/>
        <end position="152"/>
    </location>
</feature>
<feature type="region of interest" description="Disordered" evidence="1">
    <location>
        <begin position="223"/>
        <end position="322"/>
    </location>
</feature>
<name>A0AAV9GC75_9PEZI</name>
<feature type="compositionally biased region" description="Polar residues" evidence="1">
    <location>
        <begin position="223"/>
        <end position="232"/>
    </location>
</feature>
<accession>A0AAV9GC75</accession>
<evidence type="ECO:0008006" key="5">
    <source>
        <dbReference type="Google" id="ProtNLM"/>
    </source>
</evidence>
<organism evidence="3 4">
    <name type="scientific">Podospora aff. communis PSN243</name>
    <dbReference type="NCBI Taxonomy" id="3040156"/>
    <lineage>
        <taxon>Eukaryota</taxon>
        <taxon>Fungi</taxon>
        <taxon>Dikarya</taxon>
        <taxon>Ascomycota</taxon>
        <taxon>Pezizomycotina</taxon>
        <taxon>Sordariomycetes</taxon>
        <taxon>Sordariomycetidae</taxon>
        <taxon>Sordariales</taxon>
        <taxon>Podosporaceae</taxon>
        <taxon>Podospora</taxon>
    </lineage>
</organism>
<feature type="transmembrane region" description="Helical" evidence="2">
    <location>
        <begin position="21"/>
        <end position="45"/>
    </location>
</feature>
<keyword evidence="2" id="KW-1133">Transmembrane helix</keyword>